<dbReference type="InterPro" id="IPR029058">
    <property type="entry name" value="AB_hydrolase_fold"/>
</dbReference>
<dbReference type="InterPro" id="IPR000639">
    <property type="entry name" value="Epox_hydrolase-like"/>
</dbReference>
<organism evidence="2 3">
    <name type="scientific">Paracoccus alkanivorans</name>
    <dbReference type="NCBI Taxonomy" id="2116655"/>
    <lineage>
        <taxon>Bacteria</taxon>
        <taxon>Pseudomonadati</taxon>
        <taxon>Pseudomonadota</taxon>
        <taxon>Alphaproteobacteria</taxon>
        <taxon>Rhodobacterales</taxon>
        <taxon>Paracoccaceae</taxon>
        <taxon>Paracoccus</taxon>
    </lineage>
</organism>
<evidence type="ECO:0000313" key="3">
    <source>
        <dbReference type="Proteomes" id="UP000273516"/>
    </source>
</evidence>
<dbReference type="GO" id="GO:0016020">
    <property type="term" value="C:membrane"/>
    <property type="evidence" value="ECO:0007669"/>
    <property type="project" value="TreeGrafter"/>
</dbReference>
<dbReference type="OrthoDB" id="9808398at2"/>
<dbReference type="Pfam" id="PF00561">
    <property type="entry name" value="Abhydrolase_1"/>
    <property type="match status" value="1"/>
</dbReference>
<dbReference type="SUPFAM" id="SSF53474">
    <property type="entry name" value="alpha/beta-Hydrolases"/>
    <property type="match status" value="1"/>
</dbReference>
<dbReference type="PRINTS" id="PR00111">
    <property type="entry name" value="ABHYDROLASE"/>
</dbReference>
<accession>A0A3M0M3U2</accession>
<dbReference type="GO" id="GO:0016787">
    <property type="term" value="F:hydrolase activity"/>
    <property type="evidence" value="ECO:0007669"/>
    <property type="project" value="UniProtKB-KW"/>
</dbReference>
<dbReference type="InterPro" id="IPR050266">
    <property type="entry name" value="AB_hydrolase_sf"/>
</dbReference>
<protein>
    <submittedName>
        <fullName evidence="2">Alpha/beta hydrolase</fullName>
    </submittedName>
</protein>
<dbReference type="PANTHER" id="PTHR43798:SF33">
    <property type="entry name" value="HYDROLASE, PUTATIVE (AFU_ORTHOLOGUE AFUA_2G14860)-RELATED"/>
    <property type="match status" value="1"/>
</dbReference>
<keyword evidence="3" id="KW-1185">Reference proteome</keyword>
<feature type="domain" description="AB hydrolase-1" evidence="1">
    <location>
        <begin position="93"/>
        <end position="319"/>
    </location>
</feature>
<gene>
    <name evidence="2" type="ORF">C9E81_18780</name>
</gene>
<name>A0A3M0M3U2_9RHOB</name>
<comment type="caution">
    <text evidence="2">The sequence shown here is derived from an EMBL/GenBank/DDBJ whole genome shotgun (WGS) entry which is preliminary data.</text>
</comment>
<sequence>MAAGQSRGRDPMAGWCDNGGWQRSARRFERGAGGMRLAFAALVAAAALPFAALAGPPDQAGWDAARKTVSVGPELVAGYVELGAPPAEAEGVPVVLVHGYTDNSRSWSLMAPALAEALPGRRIVAIDLRGHGISSAPDCCYGPADLAYHVAKAMDGLEIGQADLVGHSLGSITSAYLAATEPERVNRLVLISSTTRMPAEPTQWLWDNVPGLPEKIDPDSQFMRDWFSNPNPMPAEFLDRERTEGAKVPHHVWMGVLQSLSATDWTLLAPWIEAPVAVLWGDQDPLFGKETQDWLQDALPDATRLTYEGAGHNMFWEQPDKLAADIAAFLQQ</sequence>
<keyword evidence="2" id="KW-0378">Hydrolase</keyword>
<dbReference type="AlphaFoldDB" id="A0A3M0M3U2"/>
<evidence type="ECO:0000259" key="1">
    <source>
        <dbReference type="Pfam" id="PF00561"/>
    </source>
</evidence>
<dbReference type="EMBL" id="QOKZ01000009">
    <property type="protein sequence ID" value="RMC32428.1"/>
    <property type="molecule type" value="Genomic_DNA"/>
</dbReference>
<dbReference type="InterPro" id="IPR000073">
    <property type="entry name" value="AB_hydrolase_1"/>
</dbReference>
<dbReference type="PANTHER" id="PTHR43798">
    <property type="entry name" value="MONOACYLGLYCEROL LIPASE"/>
    <property type="match status" value="1"/>
</dbReference>
<dbReference type="PRINTS" id="PR00412">
    <property type="entry name" value="EPOXHYDRLASE"/>
</dbReference>
<dbReference type="Proteomes" id="UP000273516">
    <property type="component" value="Unassembled WGS sequence"/>
</dbReference>
<evidence type="ECO:0000313" key="2">
    <source>
        <dbReference type="EMBL" id="RMC32428.1"/>
    </source>
</evidence>
<dbReference type="Gene3D" id="3.40.50.1820">
    <property type="entry name" value="alpha/beta hydrolase"/>
    <property type="match status" value="1"/>
</dbReference>
<reference evidence="2 3" key="1">
    <citation type="submission" date="2018-07" db="EMBL/GenBank/DDBJ databases">
        <authorList>
            <person name="Zhang Y."/>
            <person name="Wang L."/>
            <person name="Ma S."/>
        </authorList>
    </citation>
    <scope>NUCLEOTIDE SEQUENCE [LARGE SCALE GENOMIC DNA]</scope>
    <source>
        <strain evidence="2 3">4-2</strain>
    </source>
</reference>
<proteinExistence type="predicted"/>